<dbReference type="AlphaFoldDB" id="A0A6S7JF06"/>
<evidence type="ECO:0000259" key="2">
    <source>
        <dbReference type="Pfam" id="PF18701"/>
    </source>
</evidence>
<dbReference type="OrthoDB" id="5986287at2759"/>
<reference evidence="3" key="1">
    <citation type="submission" date="2020-04" db="EMBL/GenBank/DDBJ databases">
        <authorList>
            <person name="Alioto T."/>
            <person name="Alioto T."/>
            <person name="Gomez Garrido J."/>
        </authorList>
    </citation>
    <scope>NUCLEOTIDE SEQUENCE</scope>
    <source>
        <strain evidence="3">A484AB</strain>
    </source>
</reference>
<name>A0A6S7JF06_PARCT</name>
<dbReference type="Pfam" id="PF18701">
    <property type="entry name" value="DUF5641"/>
    <property type="match status" value="1"/>
</dbReference>
<feature type="domain" description="DUF5641" evidence="2">
    <location>
        <begin position="21"/>
        <end position="118"/>
    </location>
</feature>
<feature type="region of interest" description="Disordered" evidence="1">
    <location>
        <begin position="126"/>
        <end position="159"/>
    </location>
</feature>
<organism evidence="3 4">
    <name type="scientific">Paramuricea clavata</name>
    <name type="common">Red gorgonian</name>
    <name type="synonym">Violescent sea-whip</name>
    <dbReference type="NCBI Taxonomy" id="317549"/>
    <lineage>
        <taxon>Eukaryota</taxon>
        <taxon>Metazoa</taxon>
        <taxon>Cnidaria</taxon>
        <taxon>Anthozoa</taxon>
        <taxon>Octocorallia</taxon>
        <taxon>Malacalcyonacea</taxon>
        <taxon>Plexauridae</taxon>
        <taxon>Paramuricea</taxon>
    </lineage>
</organism>
<dbReference type="EMBL" id="CACRXK020015883">
    <property type="protein sequence ID" value="CAB4029011.1"/>
    <property type="molecule type" value="Genomic_DNA"/>
</dbReference>
<accession>A0A6S7JF06</accession>
<protein>
    <recommendedName>
        <fullName evidence="2">DUF5641 domain-containing protein</fullName>
    </recommendedName>
</protein>
<sequence>MPNSEHYEIVNTYQSLTRRAKHHRNLLERITKQWKNEYLLALREQSSTRRIINRNPEIALGDIVIIRNDQTKRNFWKLAKVEQLLRGEDGVPRAAVVRVLRENSNNSQLLRRSIQHLIPIEVRHESETDGLKNADQESEETASAQVLRPTERPQRNAAITGQLKRLKQMGKL</sequence>
<evidence type="ECO:0000313" key="3">
    <source>
        <dbReference type="EMBL" id="CAB4029011.1"/>
    </source>
</evidence>
<keyword evidence="4" id="KW-1185">Reference proteome</keyword>
<evidence type="ECO:0000256" key="1">
    <source>
        <dbReference type="SAM" id="MobiDB-lite"/>
    </source>
</evidence>
<dbReference type="Proteomes" id="UP001152795">
    <property type="component" value="Unassembled WGS sequence"/>
</dbReference>
<comment type="caution">
    <text evidence="3">The sequence shown here is derived from an EMBL/GenBank/DDBJ whole genome shotgun (WGS) entry which is preliminary data.</text>
</comment>
<proteinExistence type="predicted"/>
<dbReference type="InterPro" id="IPR040676">
    <property type="entry name" value="DUF5641"/>
</dbReference>
<evidence type="ECO:0000313" key="4">
    <source>
        <dbReference type="Proteomes" id="UP001152795"/>
    </source>
</evidence>
<gene>
    <name evidence="3" type="ORF">PACLA_8A059460</name>
</gene>
<feature type="compositionally biased region" description="Basic and acidic residues" evidence="1">
    <location>
        <begin position="126"/>
        <end position="135"/>
    </location>
</feature>
<dbReference type="PANTHER" id="PTHR47331">
    <property type="entry name" value="PHD-TYPE DOMAIN-CONTAINING PROTEIN"/>
    <property type="match status" value="1"/>
</dbReference>